<protein>
    <submittedName>
        <fullName evidence="2">Uncharacterized protein</fullName>
    </submittedName>
</protein>
<reference evidence="3" key="1">
    <citation type="journal article" date="2019" name="Int. J. Syst. Evol. Microbiol.">
        <title>The Global Catalogue of Microorganisms (GCM) 10K type strain sequencing project: providing services to taxonomists for standard genome sequencing and annotation.</title>
        <authorList>
            <consortium name="The Broad Institute Genomics Platform"/>
            <consortium name="The Broad Institute Genome Sequencing Center for Infectious Disease"/>
            <person name="Wu L."/>
            <person name="Ma J."/>
        </authorList>
    </citation>
    <scope>NUCLEOTIDE SEQUENCE [LARGE SCALE GENOMIC DNA]</scope>
    <source>
        <strain evidence="3">CGMCC 1.15297</strain>
    </source>
</reference>
<comment type="caution">
    <text evidence="2">The sequence shown here is derived from an EMBL/GenBank/DDBJ whole genome shotgun (WGS) entry which is preliminary data.</text>
</comment>
<accession>A0ABQ1FHF8</accession>
<name>A0ABQ1FHF8_9SPHN</name>
<gene>
    <name evidence="2" type="ORF">GCM10010923_23530</name>
</gene>
<evidence type="ECO:0000256" key="1">
    <source>
        <dbReference type="SAM" id="MobiDB-lite"/>
    </source>
</evidence>
<dbReference type="EMBL" id="BMID01000001">
    <property type="protein sequence ID" value="GGA12103.1"/>
    <property type="molecule type" value="Genomic_DNA"/>
</dbReference>
<keyword evidence="3" id="KW-1185">Reference proteome</keyword>
<feature type="compositionally biased region" description="Acidic residues" evidence="1">
    <location>
        <begin position="208"/>
        <end position="220"/>
    </location>
</feature>
<sequence>MPEPRGPLPRCFDEDKEKPMKKLALTLIAPGIFAATAFATPAMAQDADTKINQVFITEDEECPASTETTITVCGRLEDPYRIPKELRQSGSRDAEPFEDRVRTYEMMTDSGIQSCSPTGAGGFTGCTQEMIRKAYGEKAMADSVRFAQLIEEARQERLAEIDEDAAETQARVEELEAAYMRKLEAERAAEDPDSAPLPAPPATTQPDENADEDTADEPQG</sequence>
<evidence type="ECO:0000313" key="3">
    <source>
        <dbReference type="Proteomes" id="UP000603317"/>
    </source>
</evidence>
<proteinExistence type="predicted"/>
<evidence type="ECO:0000313" key="2">
    <source>
        <dbReference type="EMBL" id="GGA12103.1"/>
    </source>
</evidence>
<dbReference type="Proteomes" id="UP000603317">
    <property type="component" value="Unassembled WGS sequence"/>
</dbReference>
<feature type="region of interest" description="Disordered" evidence="1">
    <location>
        <begin position="182"/>
        <end position="220"/>
    </location>
</feature>
<organism evidence="2 3">
    <name type="scientific">Blastomonas marina</name>
    <dbReference type="NCBI Taxonomy" id="1867408"/>
    <lineage>
        <taxon>Bacteria</taxon>
        <taxon>Pseudomonadati</taxon>
        <taxon>Pseudomonadota</taxon>
        <taxon>Alphaproteobacteria</taxon>
        <taxon>Sphingomonadales</taxon>
        <taxon>Sphingomonadaceae</taxon>
        <taxon>Blastomonas</taxon>
    </lineage>
</organism>